<organism evidence="5 6">
    <name type="scientific">Parnassius mnemosyne</name>
    <name type="common">clouded apollo</name>
    <dbReference type="NCBI Taxonomy" id="213953"/>
    <lineage>
        <taxon>Eukaryota</taxon>
        <taxon>Metazoa</taxon>
        <taxon>Ecdysozoa</taxon>
        <taxon>Arthropoda</taxon>
        <taxon>Hexapoda</taxon>
        <taxon>Insecta</taxon>
        <taxon>Pterygota</taxon>
        <taxon>Neoptera</taxon>
        <taxon>Endopterygota</taxon>
        <taxon>Lepidoptera</taxon>
        <taxon>Glossata</taxon>
        <taxon>Ditrysia</taxon>
        <taxon>Papilionoidea</taxon>
        <taxon>Papilionidae</taxon>
        <taxon>Parnassiinae</taxon>
        <taxon>Parnassini</taxon>
        <taxon>Parnassius</taxon>
        <taxon>Driopa</taxon>
    </lineage>
</organism>
<reference evidence="5 6" key="1">
    <citation type="submission" date="2023-11" db="EMBL/GenBank/DDBJ databases">
        <authorList>
            <person name="Hedman E."/>
            <person name="Englund M."/>
            <person name="Stromberg M."/>
            <person name="Nyberg Akerstrom W."/>
            <person name="Nylinder S."/>
            <person name="Jareborg N."/>
            <person name="Kallberg Y."/>
            <person name="Kronander E."/>
        </authorList>
    </citation>
    <scope>NUCLEOTIDE SEQUENCE [LARGE SCALE GENOMIC DNA]</scope>
</reference>
<evidence type="ECO:0000259" key="4">
    <source>
        <dbReference type="Pfam" id="PF13358"/>
    </source>
</evidence>
<evidence type="ECO:0000313" key="5">
    <source>
        <dbReference type="EMBL" id="CAK1592559.1"/>
    </source>
</evidence>
<evidence type="ECO:0000256" key="2">
    <source>
        <dbReference type="SAM" id="MobiDB-lite"/>
    </source>
</evidence>
<evidence type="ECO:0008006" key="7">
    <source>
        <dbReference type="Google" id="ProtNLM"/>
    </source>
</evidence>
<comment type="subcellular location">
    <subcellularLocation>
        <location evidence="1">Nucleus</location>
    </subcellularLocation>
</comment>
<name>A0AAV1LC03_9NEOP</name>
<dbReference type="InterPro" id="IPR002492">
    <property type="entry name" value="Transposase_Tc1-like"/>
</dbReference>
<dbReference type="Proteomes" id="UP001314205">
    <property type="component" value="Unassembled WGS sequence"/>
</dbReference>
<dbReference type="InterPro" id="IPR009057">
    <property type="entry name" value="Homeodomain-like_sf"/>
</dbReference>
<dbReference type="Gene3D" id="1.10.10.60">
    <property type="entry name" value="Homeodomain-like"/>
    <property type="match status" value="1"/>
</dbReference>
<protein>
    <recommendedName>
        <fullName evidence="7">Transposase</fullName>
    </recommendedName>
</protein>
<dbReference type="EMBL" id="CAVLGL010000087">
    <property type="protein sequence ID" value="CAK1592559.1"/>
    <property type="molecule type" value="Genomic_DNA"/>
</dbReference>
<dbReference type="InterPro" id="IPR047655">
    <property type="entry name" value="Transpos_IS630-like"/>
</dbReference>
<proteinExistence type="predicted"/>
<dbReference type="GO" id="GO:0006313">
    <property type="term" value="P:DNA transposition"/>
    <property type="evidence" value="ECO:0007669"/>
    <property type="project" value="InterPro"/>
</dbReference>
<dbReference type="Pfam" id="PF01498">
    <property type="entry name" value="HTH_Tnp_Tc3_2"/>
    <property type="match status" value="1"/>
</dbReference>
<accession>A0AAV1LC03</accession>
<sequence length="490" mass="56427">MAHPVVKFHEQHVKLEVWKLKFKLNGSRIMISDFLTKPHREIYKMTRKYFGVKNVWTFDGSIYIKAQDFTREKDTDTIRQLLLDNICDEENCSESEIEDHLEADPAYETDGEEEILSVTEQPPSTEDIQASTSSSIEDPLPCTTGALKPIKMPLTPAQVAQAVALIDQGLTQREVAIVLNVPRSSMQYSLKRYQETGRYTRRPGSGGVRCTSARDDRFIVMEILRNRYLTAVEIRQRLQIARGVNVSERTVRRRMEEVNLKARRPARGPELLRQHRVARLQFAREHVNWTHEQWARVLFTDECRIALRAPDGRERVCRKRGERFLPITTTQTVSFHGGSIMVWGGVSSDARTELVIVDNRLTATRYIEEVLQEHVIPYSGFIGHDQFLLMHDNARPHGAHCVEEYLEKVGIQKLQWPARSPDLNPIEHVWGMFKRKIKSSSKPPQTLNELRNAALAAWDSIPQVDVRNIIQSMPDRMQAVIRARGGNTRY</sequence>
<feature type="domain" description="Transposase Tc1-like" evidence="3">
    <location>
        <begin position="216"/>
        <end position="288"/>
    </location>
</feature>
<dbReference type="GO" id="GO:0003677">
    <property type="term" value="F:DNA binding"/>
    <property type="evidence" value="ECO:0007669"/>
    <property type="project" value="InterPro"/>
</dbReference>
<feature type="compositionally biased region" description="Polar residues" evidence="2">
    <location>
        <begin position="118"/>
        <end position="136"/>
    </location>
</feature>
<dbReference type="InterPro" id="IPR038717">
    <property type="entry name" value="Tc1-like_DDE_dom"/>
</dbReference>
<feature type="domain" description="Tc1-like transposase DDE" evidence="4">
    <location>
        <begin position="296"/>
        <end position="445"/>
    </location>
</feature>
<dbReference type="SUPFAM" id="SSF46689">
    <property type="entry name" value="Homeodomain-like"/>
    <property type="match status" value="1"/>
</dbReference>
<comment type="caution">
    <text evidence="5">The sequence shown here is derived from an EMBL/GenBank/DDBJ whole genome shotgun (WGS) entry which is preliminary data.</text>
</comment>
<dbReference type="Gene3D" id="3.30.420.10">
    <property type="entry name" value="Ribonuclease H-like superfamily/Ribonuclease H"/>
    <property type="match status" value="1"/>
</dbReference>
<feature type="region of interest" description="Disordered" evidence="2">
    <location>
        <begin position="118"/>
        <end position="139"/>
    </location>
</feature>
<gene>
    <name evidence="5" type="ORF">PARMNEM_LOCUS12491</name>
</gene>
<dbReference type="PANTHER" id="PTHR23022:SF134">
    <property type="entry name" value="TRANSPOSABLE ELEMENT TC1 TRANSPOSASE"/>
    <property type="match status" value="1"/>
</dbReference>
<evidence type="ECO:0000313" key="6">
    <source>
        <dbReference type="Proteomes" id="UP001314205"/>
    </source>
</evidence>
<dbReference type="GO" id="GO:0005634">
    <property type="term" value="C:nucleus"/>
    <property type="evidence" value="ECO:0007669"/>
    <property type="project" value="UniProtKB-SubCell"/>
</dbReference>
<dbReference type="Pfam" id="PF13358">
    <property type="entry name" value="DDE_3"/>
    <property type="match status" value="1"/>
</dbReference>
<keyword evidence="6" id="KW-1185">Reference proteome</keyword>
<dbReference type="PANTHER" id="PTHR23022">
    <property type="entry name" value="TRANSPOSABLE ELEMENT-RELATED"/>
    <property type="match status" value="1"/>
</dbReference>
<dbReference type="GO" id="GO:0015074">
    <property type="term" value="P:DNA integration"/>
    <property type="evidence" value="ECO:0007669"/>
    <property type="project" value="InterPro"/>
</dbReference>
<dbReference type="InterPro" id="IPR052338">
    <property type="entry name" value="Transposase_5"/>
</dbReference>
<evidence type="ECO:0000256" key="1">
    <source>
        <dbReference type="ARBA" id="ARBA00004123"/>
    </source>
</evidence>
<dbReference type="NCBIfam" id="NF033545">
    <property type="entry name" value="transpos_IS630"/>
    <property type="match status" value="1"/>
</dbReference>
<dbReference type="AlphaFoldDB" id="A0AAV1LC03"/>
<dbReference type="InterPro" id="IPR036397">
    <property type="entry name" value="RNaseH_sf"/>
</dbReference>
<evidence type="ECO:0000259" key="3">
    <source>
        <dbReference type="Pfam" id="PF01498"/>
    </source>
</evidence>